<evidence type="ECO:0000256" key="3">
    <source>
        <dbReference type="ARBA" id="ARBA00022759"/>
    </source>
</evidence>
<dbReference type="InterPro" id="IPR043502">
    <property type="entry name" value="DNA/RNA_pol_sf"/>
</dbReference>
<evidence type="ECO:0000313" key="7">
    <source>
        <dbReference type="Proteomes" id="UP000887577"/>
    </source>
</evidence>
<organism evidence="7 8">
    <name type="scientific">Panagrolaimus superbus</name>
    <dbReference type="NCBI Taxonomy" id="310955"/>
    <lineage>
        <taxon>Eukaryota</taxon>
        <taxon>Metazoa</taxon>
        <taxon>Ecdysozoa</taxon>
        <taxon>Nematoda</taxon>
        <taxon>Chromadorea</taxon>
        <taxon>Rhabditida</taxon>
        <taxon>Tylenchina</taxon>
        <taxon>Panagrolaimomorpha</taxon>
        <taxon>Panagrolaimoidea</taxon>
        <taxon>Panagrolaimidae</taxon>
        <taxon>Panagrolaimus</taxon>
    </lineage>
</organism>
<dbReference type="EC" id="2.7.7.49" evidence="1"/>
<keyword evidence="4" id="KW-0548">Nucleotidyltransferase</keyword>
<dbReference type="InterPro" id="IPR043128">
    <property type="entry name" value="Rev_trsase/Diguanyl_cyclase"/>
</dbReference>
<dbReference type="Proteomes" id="UP000887577">
    <property type="component" value="Unplaced"/>
</dbReference>
<dbReference type="Gene3D" id="3.30.70.270">
    <property type="match status" value="1"/>
</dbReference>
<dbReference type="Gene3D" id="3.10.20.370">
    <property type="match status" value="1"/>
</dbReference>
<dbReference type="WBParaSite" id="PSU_v2.g12779.t1">
    <property type="protein sequence ID" value="PSU_v2.g12779.t1"/>
    <property type="gene ID" value="PSU_v2.g12779"/>
</dbReference>
<keyword evidence="4" id="KW-0695">RNA-directed DNA polymerase</keyword>
<protein>
    <recommendedName>
        <fullName evidence="1">RNA-directed DNA polymerase</fullName>
        <ecNumber evidence="1">2.7.7.49</ecNumber>
    </recommendedName>
</protein>
<keyword evidence="3" id="KW-0255">Endonuclease</keyword>
<evidence type="ECO:0000256" key="2">
    <source>
        <dbReference type="ARBA" id="ARBA00022722"/>
    </source>
</evidence>
<keyword evidence="3" id="KW-0378">Hydrolase</keyword>
<dbReference type="FunFam" id="3.30.70.270:FF:000020">
    <property type="entry name" value="Transposon Tf2-6 polyprotein-like Protein"/>
    <property type="match status" value="1"/>
</dbReference>
<dbReference type="GO" id="GO:0003964">
    <property type="term" value="F:RNA-directed DNA polymerase activity"/>
    <property type="evidence" value="ECO:0007669"/>
    <property type="project" value="UniProtKB-KW"/>
</dbReference>
<keyword evidence="7" id="KW-1185">Reference proteome</keyword>
<evidence type="ECO:0000259" key="6">
    <source>
        <dbReference type="Pfam" id="PF17919"/>
    </source>
</evidence>
<name>A0A914XZZ4_9BILA</name>
<dbReference type="CDD" id="cd09274">
    <property type="entry name" value="RNase_HI_RT_Ty3"/>
    <property type="match status" value="1"/>
</dbReference>
<proteinExistence type="predicted"/>
<dbReference type="InterPro" id="IPR041577">
    <property type="entry name" value="RT_RNaseH_2"/>
</dbReference>
<reference evidence="8" key="1">
    <citation type="submission" date="2022-11" db="UniProtKB">
        <authorList>
            <consortium name="WormBaseParasite"/>
        </authorList>
    </citation>
    <scope>IDENTIFICATION</scope>
</reference>
<dbReference type="AlphaFoldDB" id="A0A914XZZ4"/>
<keyword evidence="5" id="KW-0511">Multifunctional enzyme</keyword>
<dbReference type="SUPFAM" id="SSF56672">
    <property type="entry name" value="DNA/RNA polymerases"/>
    <property type="match status" value="1"/>
</dbReference>
<dbReference type="FunFam" id="3.10.20.370:FF:000001">
    <property type="entry name" value="Retrovirus-related Pol polyprotein from transposon 17.6-like protein"/>
    <property type="match status" value="1"/>
</dbReference>
<keyword evidence="2" id="KW-0540">Nuclease</keyword>
<sequence>MVNFFHRYVERFSEMAAPLTKLLKKNAEFVWTDVQQNAFTSLIKALTSPPILKAPDFEKEFYLYADASLIGIGGTIMQKYEDKYFPISYCSRCLTACELNYSATEIELLAIVFTLRRHHSILYGHKVHLKTDHRPLTHLETKLSTSTRLNRWLVDLMDYDIKGLTHIAGKFNVVADGLSRGRTKIETNITETVDHYKRLRDATANELKKVIDYVKNDWFNYIDEATVRPYFLIRADLEYKK</sequence>
<dbReference type="InterPro" id="IPR050951">
    <property type="entry name" value="Retrovirus_Pol_polyprotein"/>
</dbReference>
<keyword evidence="4" id="KW-0808">Transferase</keyword>
<dbReference type="GO" id="GO:0004519">
    <property type="term" value="F:endonuclease activity"/>
    <property type="evidence" value="ECO:0007669"/>
    <property type="project" value="UniProtKB-KW"/>
</dbReference>
<evidence type="ECO:0000256" key="5">
    <source>
        <dbReference type="ARBA" id="ARBA00023268"/>
    </source>
</evidence>
<feature type="domain" description="Reverse transcriptase/retrotransposon-derived protein RNase H-like" evidence="6">
    <location>
        <begin position="31"/>
        <end position="128"/>
    </location>
</feature>
<evidence type="ECO:0000256" key="4">
    <source>
        <dbReference type="ARBA" id="ARBA00022918"/>
    </source>
</evidence>
<evidence type="ECO:0000256" key="1">
    <source>
        <dbReference type="ARBA" id="ARBA00012493"/>
    </source>
</evidence>
<dbReference type="PANTHER" id="PTHR37984:SF5">
    <property type="entry name" value="PROTEIN NYNRIN-LIKE"/>
    <property type="match status" value="1"/>
</dbReference>
<dbReference type="PANTHER" id="PTHR37984">
    <property type="entry name" value="PROTEIN CBG26694"/>
    <property type="match status" value="1"/>
</dbReference>
<evidence type="ECO:0000313" key="8">
    <source>
        <dbReference type="WBParaSite" id="PSU_v2.g12779.t1"/>
    </source>
</evidence>
<accession>A0A914XZZ4</accession>
<dbReference type="Pfam" id="PF17919">
    <property type="entry name" value="RT_RNaseH_2"/>
    <property type="match status" value="1"/>
</dbReference>